<proteinExistence type="predicted"/>
<keyword evidence="2" id="KW-1185">Reference proteome</keyword>
<name>I0KYZ8_9ACTN</name>
<sequence length="181" mass="19402">MSGHSSQKKNVWADMDTTATEPVRAYLTATGERLRADGCEVRTEDWGGVPVLIGHRGDFRMRWMATKLHLFTVAAPTTLVTADALQRFTATAMDYVLARKGQLRGFQNGVAVFPALVGTQVDPAASAWAQGSQQVKFAAVARPVAVEAGSGTASAYRGNPALGFIYAAHLRSKLNAYFPTA</sequence>
<dbReference type="OrthoDB" id="4827277at2"/>
<dbReference type="AlphaFoldDB" id="I0KYZ8"/>
<dbReference type="Proteomes" id="UP000003448">
    <property type="component" value="Unassembled WGS sequence"/>
</dbReference>
<evidence type="ECO:0000313" key="2">
    <source>
        <dbReference type="Proteomes" id="UP000003448"/>
    </source>
</evidence>
<evidence type="ECO:0000313" key="1">
    <source>
        <dbReference type="EMBL" id="CCH16795.1"/>
    </source>
</evidence>
<organism evidence="1 2">
    <name type="scientific">Micromonospora lupini str. Lupac 08</name>
    <dbReference type="NCBI Taxonomy" id="1150864"/>
    <lineage>
        <taxon>Bacteria</taxon>
        <taxon>Bacillati</taxon>
        <taxon>Actinomycetota</taxon>
        <taxon>Actinomycetes</taxon>
        <taxon>Micromonosporales</taxon>
        <taxon>Micromonosporaceae</taxon>
        <taxon>Micromonospora</taxon>
    </lineage>
</organism>
<evidence type="ECO:0008006" key="3">
    <source>
        <dbReference type="Google" id="ProtNLM"/>
    </source>
</evidence>
<gene>
    <name evidence="1" type="ORF">MILUP08_41712</name>
</gene>
<dbReference type="eggNOG" id="ENOG50338XQ">
    <property type="taxonomic scope" value="Bacteria"/>
</dbReference>
<dbReference type="RefSeq" id="WP_007456968.1">
    <property type="nucleotide sequence ID" value="NZ_HF570108.1"/>
</dbReference>
<dbReference type="STRING" id="1150864.MILUP08_41712"/>
<accession>I0KYZ8</accession>
<comment type="caution">
    <text evidence="1">The sequence shown here is derived from an EMBL/GenBank/DDBJ whole genome shotgun (WGS) entry which is preliminary data.</text>
</comment>
<dbReference type="EMBL" id="CAIE01000016">
    <property type="protein sequence ID" value="CCH16795.1"/>
    <property type="molecule type" value="Genomic_DNA"/>
</dbReference>
<reference evidence="2" key="1">
    <citation type="journal article" date="2012" name="J. Bacteriol.">
        <title>Genome Sequence of Micromonospora lupini Lupac 08, Isolated from Root Nodules of Lupinus angustifolius.</title>
        <authorList>
            <person name="Alonso-Vega P."/>
            <person name="Normand P."/>
            <person name="Bacigalupe R."/>
            <person name="Pujic P."/>
            <person name="Lajus A."/>
            <person name="Vallenet D."/>
            <person name="Carro L."/>
            <person name="Coll P."/>
            <person name="Trujillo M.E."/>
        </authorList>
    </citation>
    <scope>NUCLEOTIDE SEQUENCE [LARGE SCALE GENOMIC DNA]</scope>
    <source>
        <strain evidence="2">Lupac 08</strain>
    </source>
</reference>
<protein>
    <recommendedName>
        <fullName evidence="3">Levansucrase</fullName>
    </recommendedName>
</protein>